<accession>A0A1D1XIV0</accession>
<organism evidence="3">
    <name type="scientific">Anthurium amnicola</name>
    <dbReference type="NCBI Taxonomy" id="1678845"/>
    <lineage>
        <taxon>Eukaryota</taxon>
        <taxon>Viridiplantae</taxon>
        <taxon>Streptophyta</taxon>
        <taxon>Embryophyta</taxon>
        <taxon>Tracheophyta</taxon>
        <taxon>Spermatophyta</taxon>
        <taxon>Magnoliopsida</taxon>
        <taxon>Liliopsida</taxon>
        <taxon>Araceae</taxon>
        <taxon>Pothoideae</taxon>
        <taxon>Potheae</taxon>
        <taxon>Anthurium</taxon>
    </lineage>
</organism>
<evidence type="ECO:0000259" key="2">
    <source>
        <dbReference type="PROSITE" id="PS51186"/>
    </source>
</evidence>
<sequence>ANFSETFLAGQVGRPAAAAGSGITGIPSTRQEMEGDQPEGSRPAPAISLRGFDPSDADDLWDSMGDDMGSYNSWAESCPTRDAALDRLRASIASYPWFRTVCLDDNGGGGGGPVGYVAATPGSGVDRCRAEVSYGVARRHRGRGVATAAVRAGARQVFEEWPHLERLEGLVAVENVASLRVMEKAGFSREGLLRSYRVTKGKVWDLVSYSLVRADWKG</sequence>
<dbReference type="Pfam" id="PF13302">
    <property type="entry name" value="Acetyltransf_3"/>
    <property type="match status" value="1"/>
</dbReference>
<keyword evidence="3" id="KW-0808">Transferase</keyword>
<evidence type="ECO:0000313" key="3">
    <source>
        <dbReference type="EMBL" id="JAT42325.1"/>
    </source>
</evidence>
<dbReference type="InterPro" id="IPR016181">
    <property type="entry name" value="Acyl_CoA_acyltransferase"/>
</dbReference>
<dbReference type="PROSITE" id="PS51186">
    <property type="entry name" value="GNAT"/>
    <property type="match status" value="1"/>
</dbReference>
<feature type="region of interest" description="Disordered" evidence="1">
    <location>
        <begin position="17"/>
        <end position="64"/>
    </location>
</feature>
<feature type="non-terminal residue" evidence="3">
    <location>
        <position position="1"/>
    </location>
</feature>
<dbReference type="GO" id="GO:0016747">
    <property type="term" value="F:acyltransferase activity, transferring groups other than amino-acyl groups"/>
    <property type="evidence" value="ECO:0007669"/>
    <property type="project" value="InterPro"/>
</dbReference>
<feature type="compositionally biased region" description="Acidic residues" evidence="1">
    <location>
        <begin position="55"/>
        <end position="64"/>
    </location>
</feature>
<dbReference type="PANTHER" id="PTHR46067:SF27">
    <property type="entry name" value="ACYL-COA N-ACYLTRANSFERASES (NAT) SUPERFAMILY PROTEIN"/>
    <property type="match status" value="1"/>
</dbReference>
<protein>
    <submittedName>
        <fullName evidence="3">Putative N-acetyltransferase p20</fullName>
    </submittedName>
</protein>
<feature type="domain" description="N-acetyltransferase" evidence="2">
    <location>
        <begin position="47"/>
        <end position="205"/>
    </location>
</feature>
<dbReference type="EMBL" id="GDJX01025611">
    <property type="protein sequence ID" value="JAT42325.1"/>
    <property type="molecule type" value="Transcribed_RNA"/>
</dbReference>
<evidence type="ECO:0000256" key="1">
    <source>
        <dbReference type="SAM" id="MobiDB-lite"/>
    </source>
</evidence>
<dbReference type="Gene3D" id="3.40.630.30">
    <property type="match status" value="1"/>
</dbReference>
<reference evidence="3" key="1">
    <citation type="submission" date="2015-07" db="EMBL/GenBank/DDBJ databases">
        <title>Transcriptome Assembly of Anthurium amnicola.</title>
        <authorList>
            <person name="Suzuki J."/>
        </authorList>
    </citation>
    <scope>NUCLEOTIDE SEQUENCE</scope>
</reference>
<dbReference type="PANTHER" id="PTHR46067">
    <property type="entry name" value="ACYL-COA N-ACYLTRANSFERASES (NAT) SUPERFAMILY PROTEIN"/>
    <property type="match status" value="1"/>
</dbReference>
<dbReference type="InterPro" id="IPR000182">
    <property type="entry name" value="GNAT_dom"/>
</dbReference>
<dbReference type="SUPFAM" id="SSF55729">
    <property type="entry name" value="Acyl-CoA N-acyltransferases (Nat)"/>
    <property type="match status" value="1"/>
</dbReference>
<dbReference type="AlphaFoldDB" id="A0A1D1XIV0"/>
<gene>
    <name evidence="3" type="primary">p20_2</name>
    <name evidence="3" type="ORF">g.77411</name>
</gene>
<name>A0A1D1XIV0_9ARAE</name>
<proteinExistence type="predicted"/>